<keyword evidence="4" id="KW-1185">Reference proteome</keyword>
<reference evidence="3 4" key="1">
    <citation type="submission" date="2024-10" db="EMBL/GenBank/DDBJ databases">
        <title>The Natural Products Discovery Center: Release of the First 8490 Sequenced Strains for Exploring Actinobacteria Biosynthetic Diversity.</title>
        <authorList>
            <person name="Kalkreuter E."/>
            <person name="Kautsar S.A."/>
            <person name="Yang D."/>
            <person name="Bader C.D."/>
            <person name="Teijaro C.N."/>
            <person name="Fluegel L."/>
            <person name="Davis C.M."/>
            <person name="Simpson J.R."/>
            <person name="Lauterbach L."/>
            <person name="Steele A.D."/>
            <person name="Gui C."/>
            <person name="Meng S."/>
            <person name="Li G."/>
            <person name="Viehrig K."/>
            <person name="Ye F."/>
            <person name="Su P."/>
            <person name="Kiefer A.F."/>
            <person name="Nichols A."/>
            <person name="Cepeda A.J."/>
            <person name="Yan W."/>
            <person name="Fan B."/>
            <person name="Jiang Y."/>
            <person name="Adhikari A."/>
            <person name="Zheng C.-J."/>
            <person name="Schuster L."/>
            <person name="Cowan T.M."/>
            <person name="Smanski M.J."/>
            <person name="Chevrette M.G."/>
            <person name="De Carvalho L.P.S."/>
            <person name="Shen B."/>
        </authorList>
    </citation>
    <scope>NUCLEOTIDE SEQUENCE [LARGE SCALE GENOMIC DNA]</scope>
    <source>
        <strain evidence="3 4">NPDC003029</strain>
    </source>
</reference>
<evidence type="ECO:0000313" key="3">
    <source>
        <dbReference type="EMBL" id="MFF3339108.1"/>
    </source>
</evidence>
<dbReference type="RefSeq" id="WP_355711560.1">
    <property type="nucleotide sequence ID" value="NZ_JBEXNP010000001.1"/>
</dbReference>
<organism evidence="3 4">
    <name type="scientific">Streptomyces flavidovirens</name>
    <dbReference type="NCBI Taxonomy" id="67298"/>
    <lineage>
        <taxon>Bacteria</taxon>
        <taxon>Bacillati</taxon>
        <taxon>Actinomycetota</taxon>
        <taxon>Actinomycetes</taxon>
        <taxon>Kitasatosporales</taxon>
        <taxon>Streptomycetaceae</taxon>
        <taxon>Streptomyces</taxon>
    </lineage>
</organism>
<proteinExistence type="predicted"/>
<keyword evidence="2" id="KW-1133">Transmembrane helix</keyword>
<evidence type="ECO:0000256" key="1">
    <source>
        <dbReference type="SAM" id="MobiDB-lite"/>
    </source>
</evidence>
<name>A0ABW6RDS8_9ACTN</name>
<evidence type="ECO:0000256" key="2">
    <source>
        <dbReference type="SAM" id="Phobius"/>
    </source>
</evidence>
<feature type="region of interest" description="Disordered" evidence="1">
    <location>
        <begin position="78"/>
        <end position="108"/>
    </location>
</feature>
<feature type="region of interest" description="Disordered" evidence="1">
    <location>
        <begin position="126"/>
        <end position="157"/>
    </location>
</feature>
<gene>
    <name evidence="3" type="ORF">ACFYWW_10280</name>
</gene>
<dbReference type="Proteomes" id="UP001601976">
    <property type="component" value="Unassembled WGS sequence"/>
</dbReference>
<accession>A0ABW6RDS8</accession>
<evidence type="ECO:0008006" key="5">
    <source>
        <dbReference type="Google" id="ProtNLM"/>
    </source>
</evidence>
<sequence>MPQASRQSRSAATAATAAPGAMVSVLLGTLLAVAVAVLLLCTDTAGGRVSAAEAPVAEASVAEASVIEAPVATVMAAATAPASDEPGCRESHGDGMANTPAAPPRGGAAYELMPALHEARAGAGSWGADALAPHPTPEHRPPPLDPPTPIDLSILRV</sequence>
<feature type="transmembrane region" description="Helical" evidence="2">
    <location>
        <begin position="12"/>
        <end position="40"/>
    </location>
</feature>
<dbReference type="EMBL" id="JBIAPK010000003">
    <property type="protein sequence ID" value="MFF3339108.1"/>
    <property type="molecule type" value="Genomic_DNA"/>
</dbReference>
<keyword evidence="2" id="KW-0812">Transmembrane</keyword>
<comment type="caution">
    <text evidence="3">The sequence shown here is derived from an EMBL/GenBank/DDBJ whole genome shotgun (WGS) entry which is preliminary data.</text>
</comment>
<keyword evidence="2" id="KW-0472">Membrane</keyword>
<protein>
    <recommendedName>
        <fullName evidence="5">Secreted protein</fullName>
    </recommendedName>
</protein>
<evidence type="ECO:0000313" key="4">
    <source>
        <dbReference type="Proteomes" id="UP001601976"/>
    </source>
</evidence>